<name>A0A397U6V0_9GLOM</name>
<keyword evidence="3" id="KW-1185">Reference proteome</keyword>
<dbReference type="CDD" id="cd09917">
    <property type="entry name" value="F-box_SF"/>
    <property type="match status" value="1"/>
</dbReference>
<dbReference type="PROSITE" id="PS50181">
    <property type="entry name" value="FBOX"/>
    <property type="match status" value="1"/>
</dbReference>
<dbReference type="InterPro" id="IPR001810">
    <property type="entry name" value="F-box_dom"/>
</dbReference>
<feature type="domain" description="F-box" evidence="1">
    <location>
        <begin position="16"/>
        <end position="68"/>
    </location>
</feature>
<reference evidence="2 3" key="1">
    <citation type="submission" date="2018-06" db="EMBL/GenBank/DDBJ databases">
        <title>Comparative genomics reveals the genomic features of Rhizophagus irregularis, R. cerebriforme, R. diaphanum and Gigaspora rosea, and their symbiotic lifestyle signature.</title>
        <authorList>
            <person name="Morin E."/>
            <person name="San Clemente H."/>
            <person name="Chen E.C.H."/>
            <person name="De La Providencia I."/>
            <person name="Hainaut M."/>
            <person name="Kuo A."/>
            <person name="Kohler A."/>
            <person name="Murat C."/>
            <person name="Tang N."/>
            <person name="Roy S."/>
            <person name="Loubradou J."/>
            <person name="Henrissat B."/>
            <person name="Grigoriev I.V."/>
            <person name="Corradi N."/>
            <person name="Roux C."/>
            <person name="Martin F.M."/>
        </authorList>
    </citation>
    <scope>NUCLEOTIDE SEQUENCE [LARGE SCALE GENOMIC DNA]</scope>
    <source>
        <strain evidence="2 3">DAOM 194757</strain>
    </source>
</reference>
<dbReference type="SUPFAM" id="SSF81383">
    <property type="entry name" value="F-box domain"/>
    <property type="match status" value="1"/>
</dbReference>
<gene>
    <name evidence="2" type="ORF">C2G38_2047164</name>
</gene>
<dbReference type="STRING" id="44941.A0A397U6V0"/>
<proteinExistence type="predicted"/>
<accession>A0A397U6V0</accession>
<comment type="caution">
    <text evidence="2">The sequence shown here is derived from an EMBL/GenBank/DDBJ whole genome shotgun (WGS) entry which is preliminary data.</text>
</comment>
<dbReference type="AlphaFoldDB" id="A0A397U6V0"/>
<dbReference type="EMBL" id="QKWP01001887">
    <property type="protein sequence ID" value="RIB05975.1"/>
    <property type="molecule type" value="Genomic_DNA"/>
</dbReference>
<dbReference type="InterPro" id="IPR036047">
    <property type="entry name" value="F-box-like_dom_sf"/>
</dbReference>
<sequence length="454" mass="52823">MGKAVDKPTSRPPKRRCIFINVPCEVFIDICKFVPPIDLVTLTIVCKKFRWWLLAPSNFGTERIWSASRIAFIPSLKAPPHGISEQCYIFLYLIELGCQFCGAGKTEPRGKLPTEAPVKIYWIFKVRCCKRCLIERSITLTQIKKEKTIRDDSCLAGVPFIEQANRPRIYWKSVVEAADREFANVKEEEVFNWIAKKKTELEHHIKTAKLCEIELPEHPNWNKKAKLKSVICQLSSMVPNDAGRSDHQVEVELRRCPTFKKYFNSTATQLFTEHHWDKFRDIIFNEYNDKRNYAALRAQQYSIFLKVFSLIPINYTTSDPLVQYLFYCPSFRKPPFNYWNQPDDTSLANLIPQLALEAENIASKPKRQPPITSVPGVQKLKLSSRRIFKCKLCAEANWNVLLNYKEVCNHLTTKHGVQKIIDKSMIIVDYLETGKNHLKRNSHLICFFFPLNER</sequence>
<dbReference type="Proteomes" id="UP000266673">
    <property type="component" value="Unassembled WGS sequence"/>
</dbReference>
<protein>
    <recommendedName>
        <fullName evidence="1">F-box domain-containing protein</fullName>
    </recommendedName>
</protein>
<evidence type="ECO:0000259" key="1">
    <source>
        <dbReference type="PROSITE" id="PS50181"/>
    </source>
</evidence>
<dbReference type="OrthoDB" id="2322499at2759"/>
<evidence type="ECO:0000313" key="2">
    <source>
        <dbReference type="EMBL" id="RIB05975.1"/>
    </source>
</evidence>
<organism evidence="2 3">
    <name type="scientific">Gigaspora rosea</name>
    <dbReference type="NCBI Taxonomy" id="44941"/>
    <lineage>
        <taxon>Eukaryota</taxon>
        <taxon>Fungi</taxon>
        <taxon>Fungi incertae sedis</taxon>
        <taxon>Mucoromycota</taxon>
        <taxon>Glomeromycotina</taxon>
        <taxon>Glomeromycetes</taxon>
        <taxon>Diversisporales</taxon>
        <taxon>Gigasporaceae</taxon>
        <taxon>Gigaspora</taxon>
    </lineage>
</organism>
<evidence type="ECO:0000313" key="3">
    <source>
        <dbReference type="Proteomes" id="UP000266673"/>
    </source>
</evidence>